<dbReference type="GO" id="GO:0009867">
    <property type="term" value="P:jasmonic acid mediated signaling pathway"/>
    <property type="evidence" value="ECO:0000318"/>
    <property type="project" value="GO_Central"/>
</dbReference>
<dbReference type="KEGG" id="nnu:104592105"/>
<evidence type="ECO:0000313" key="9">
    <source>
        <dbReference type="RefSeq" id="XP_010249604.1"/>
    </source>
</evidence>
<comment type="function">
    <text evidence="4">Acts as a negative regulator of abscisic acid (ABA) response.</text>
</comment>
<comment type="similarity">
    <text evidence="2 4">Belongs to the Ninja family.</text>
</comment>
<dbReference type="eggNOG" id="ENOG502QSTR">
    <property type="taxonomic scope" value="Eukaryota"/>
</dbReference>
<dbReference type="GeneID" id="104592105"/>
<gene>
    <name evidence="8 9 10 11 12" type="primary">LOC104592105</name>
</gene>
<name>A0A1U7ZM56_NELNU</name>
<keyword evidence="7" id="KW-1185">Reference proteome</keyword>
<feature type="region of interest" description="Disordered" evidence="5">
    <location>
        <begin position="508"/>
        <end position="539"/>
    </location>
</feature>
<dbReference type="PANTHER" id="PTHR31413">
    <property type="entry name" value="AFP HOMOLOG 2"/>
    <property type="match status" value="1"/>
</dbReference>
<feature type="region of interest" description="Disordered" evidence="5">
    <location>
        <begin position="14"/>
        <end position="45"/>
    </location>
</feature>
<keyword evidence="3 4" id="KW-0539">Nucleus</keyword>
<evidence type="ECO:0000313" key="12">
    <source>
        <dbReference type="RefSeq" id="XP_010249607.1"/>
    </source>
</evidence>
<evidence type="ECO:0000313" key="11">
    <source>
        <dbReference type="RefSeq" id="XP_010249606.1"/>
    </source>
</evidence>
<proteinExistence type="inferred from homology"/>
<dbReference type="InterPro" id="IPR031307">
    <property type="entry name" value="Ninja_fam"/>
</dbReference>
<feature type="compositionally biased region" description="Acidic residues" evidence="5">
    <location>
        <begin position="191"/>
        <end position="200"/>
    </location>
</feature>
<protein>
    <recommendedName>
        <fullName evidence="4">Ninja-family protein</fullName>
    </recommendedName>
    <alternativeName>
        <fullName evidence="4">ABI-binding protein</fullName>
    </alternativeName>
</protein>
<dbReference type="GO" id="GO:0045892">
    <property type="term" value="P:negative regulation of DNA-templated transcription"/>
    <property type="evidence" value="ECO:0000318"/>
    <property type="project" value="GO_Central"/>
</dbReference>
<dbReference type="STRING" id="4432.A0A1U7ZM56"/>
<sequence>MEDENGIVLSLGLSCGGFAGKSKGKDGGSSDSKTDEGGNSNKLMGDFKDFLHTGIQKQDLDNGSKKSDLMKTQENFFTSLAKSTPETCTSVDLNGNNVPQFTRYGGLWSSNSNMTAEAEEEKSDHHETGGKLWAEAGNKRKMLFEDVNHQKKHESEVQYADGHGKNPPKAVLTPVRSSHVSLTTEDGSTAENEDVAESEAEGSTSRLAMHHEDGTKLYMGGGSGSSEVPKEGHVLTDSPSVIDVQGKKQSNVPLGNESKIGNMTYGIPFSLQPLTVMTVPYSVPVKVPNPAGAPNTSGISGPCMMQLMPPANNERPGGQQMNSGTLPFTFGYSPVQLPTLETDQPWGMVSHAQQFPPFAGRSTGGVTLNSDKSEDGIKVTQEALLYDAKASELAKGSGKQHTVEEGGASSSSQTEDEVKGNSTIFRPKEASDQPIMEGFPQEGSAIRPGLAAGLKFGGCGSYPDLPWVSTTGTGPNGRTISGVTYRYNKNQIRIVCACHGSHMSPEEFIQHANADNPNPENNSGLPSYPSSNPAASAQS</sequence>
<evidence type="ECO:0000256" key="1">
    <source>
        <dbReference type="ARBA" id="ARBA00004123"/>
    </source>
</evidence>
<dbReference type="RefSeq" id="XP_010249604.1">
    <property type="nucleotide sequence ID" value="XM_010251302.1"/>
</dbReference>
<evidence type="ECO:0000256" key="5">
    <source>
        <dbReference type="SAM" id="MobiDB-lite"/>
    </source>
</evidence>
<accession>A0A1U7ZM56</accession>
<dbReference type="InterPro" id="IPR032308">
    <property type="entry name" value="TDBD"/>
</dbReference>
<dbReference type="RefSeq" id="XP_010249605.1">
    <property type="nucleotide sequence ID" value="XM_010251303.1"/>
</dbReference>
<comment type="subcellular location">
    <subcellularLocation>
        <location evidence="1 4">Nucleus</location>
    </subcellularLocation>
</comment>
<organism evidence="7 9">
    <name type="scientific">Nelumbo nucifera</name>
    <name type="common">Sacred lotus</name>
    <dbReference type="NCBI Taxonomy" id="4432"/>
    <lineage>
        <taxon>Eukaryota</taxon>
        <taxon>Viridiplantae</taxon>
        <taxon>Streptophyta</taxon>
        <taxon>Embryophyta</taxon>
        <taxon>Tracheophyta</taxon>
        <taxon>Spermatophyta</taxon>
        <taxon>Magnoliopsida</taxon>
        <taxon>Proteales</taxon>
        <taxon>Nelumbonaceae</taxon>
        <taxon>Nelumbo</taxon>
    </lineage>
</organism>
<dbReference type="RefSeq" id="XP_010249607.1">
    <property type="nucleotide sequence ID" value="XM_010251305.1"/>
</dbReference>
<dbReference type="Proteomes" id="UP000189703">
    <property type="component" value="Unplaced"/>
</dbReference>
<feature type="compositionally biased region" description="Basic and acidic residues" evidence="5">
    <location>
        <begin position="23"/>
        <end position="36"/>
    </location>
</feature>
<feature type="region of interest" description="Disordered" evidence="5">
    <location>
        <begin position="394"/>
        <end position="438"/>
    </location>
</feature>
<evidence type="ECO:0000313" key="7">
    <source>
        <dbReference type="Proteomes" id="UP000189703"/>
    </source>
</evidence>
<feature type="compositionally biased region" description="Low complexity" evidence="5">
    <location>
        <begin position="526"/>
        <end position="539"/>
    </location>
</feature>
<reference evidence="8 9" key="1">
    <citation type="submission" date="2025-04" db="UniProtKB">
        <authorList>
            <consortium name="RefSeq"/>
        </authorList>
    </citation>
    <scope>IDENTIFICATION</scope>
</reference>
<evidence type="ECO:0000313" key="10">
    <source>
        <dbReference type="RefSeq" id="XP_010249605.1"/>
    </source>
</evidence>
<dbReference type="PANTHER" id="PTHR31413:SF12">
    <property type="entry name" value="AFP HOMOLOG 2"/>
    <property type="match status" value="1"/>
</dbReference>
<dbReference type="RefSeq" id="XP_010249606.1">
    <property type="nucleotide sequence ID" value="XM_010251304.1"/>
</dbReference>
<evidence type="ECO:0000256" key="4">
    <source>
        <dbReference type="RuleBase" id="RU369029"/>
    </source>
</evidence>
<dbReference type="OMA" id="PVMFGYP"/>
<evidence type="ECO:0000256" key="3">
    <source>
        <dbReference type="ARBA" id="ARBA00023242"/>
    </source>
</evidence>
<feature type="region of interest" description="Disordered" evidence="5">
    <location>
        <begin position="151"/>
        <end position="208"/>
    </location>
</feature>
<feature type="compositionally biased region" description="Polar residues" evidence="5">
    <location>
        <begin position="175"/>
        <end position="190"/>
    </location>
</feature>
<dbReference type="GO" id="GO:0005634">
    <property type="term" value="C:nucleus"/>
    <property type="evidence" value="ECO:0000318"/>
    <property type="project" value="GO_Central"/>
</dbReference>
<evidence type="ECO:0000256" key="2">
    <source>
        <dbReference type="ARBA" id="ARBA00006081"/>
    </source>
</evidence>
<evidence type="ECO:0000313" key="8">
    <source>
        <dbReference type="RefSeq" id="XP_010249603.1"/>
    </source>
</evidence>
<dbReference type="Pfam" id="PF16135">
    <property type="entry name" value="TDBD"/>
    <property type="match status" value="1"/>
</dbReference>
<evidence type="ECO:0000259" key="6">
    <source>
        <dbReference type="Pfam" id="PF16135"/>
    </source>
</evidence>
<feature type="domain" description="Tify" evidence="6">
    <location>
        <begin position="494"/>
        <end position="522"/>
    </location>
</feature>
<dbReference type="OrthoDB" id="1936656at2759"/>
<feature type="compositionally biased region" description="Polar residues" evidence="5">
    <location>
        <begin position="513"/>
        <end position="525"/>
    </location>
</feature>
<dbReference type="AlphaFoldDB" id="A0A1U7ZM56"/>
<dbReference type="RefSeq" id="XP_010249603.1">
    <property type="nucleotide sequence ID" value="XM_010251301.1"/>
</dbReference>